<evidence type="ECO:0000313" key="2">
    <source>
        <dbReference type="EMBL" id="CAK0793133.1"/>
    </source>
</evidence>
<feature type="compositionally biased region" description="Low complexity" evidence="1">
    <location>
        <begin position="64"/>
        <end position="95"/>
    </location>
</feature>
<feature type="compositionally biased region" description="Basic and acidic residues" evidence="1">
    <location>
        <begin position="374"/>
        <end position="383"/>
    </location>
</feature>
<dbReference type="Proteomes" id="UP001189429">
    <property type="component" value="Unassembled WGS sequence"/>
</dbReference>
<keyword evidence="3" id="KW-1185">Reference proteome</keyword>
<proteinExistence type="predicted"/>
<feature type="region of interest" description="Disordered" evidence="1">
    <location>
        <begin position="25"/>
        <end position="113"/>
    </location>
</feature>
<accession>A0ABN9PNN5</accession>
<name>A0ABN9PNN5_9DINO</name>
<evidence type="ECO:0000256" key="1">
    <source>
        <dbReference type="SAM" id="MobiDB-lite"/>
    </source>
</evidence>
<feature type="region of interest" description="Disordered" evidence="1">
    <location>
        <begin position="364"/>
        <end position="427"/>
    </location>
</feature>
<dbReference type="EMBL" id="CAUYUJ010000904">
    <property type="protein sequence ID" value="CAK0793133.1"/>
    <property type="molecule type" value="Genomic_DNA"/>
</dbReference>
<reference evidence="2" key="1">
    <citation type="submission" date="2023-10" db="EMBL/GenBank/DDBJ databases">
        <authorList>
            <person name="Chen Y."/>
            <person name="Shah S."/>
            <person name="Dougan E. K."/>
            <person name="Thang M."/>
            <person name="Chan C."/>
        </authorList>
    </citation>
    <scope>NUCLEOTIDE SEQUENCE [LARGE SCALE GENOMIC DNA]</scope>
</reference>
<sequence>MEAVIEAEEEFHRIKVQHQEQLRQLEQAGVKRRPEQADADGAADGGPQWKRICPGPAPQPDPPGGAEAGPVSAAAPGSAPATPAAAAKGAGTGRADIGAAEDGNTRAKGHRGEIIDAEGRDVAGVAEHQLRKTVRVRDVSDIAVLIANLHQVRFAVAFVYLECSSDFYVAPAEFNATFWPRALDAQVAAAETASAACVPAEGATRCIDCALISKGELCGHFAGALGLGLRRSVGIPVAEREKDLGRSLPPKFMHLSTGGAVSSPPWAGVERKVRALWAEVHADETLGWSGPVGASGCARHVKGPGRSTVDTPKLDPAEEEEGGLDLEDIDPFVDVGGAEQLSHLRVSRAYAKEEQSTEAHAAIVDGAHEGVGQSDRDAEKEGQTDASSKSPSMPGAKGPEAGKKENKHTQQQAQARLQLKRRLRDPVEPPVEEEARAMYEQLIAAFTSIADGACVDPDTIQLATKTAYIHWIDDATSGSAQMAHARAEATERGHLEDIPEHEGQIVTHPQWLVVLWTEAWERTWTRDAQEARVIQATLAKLRKAALSHDRALEPLRQLVIGSIVQHLKRNAGPMAQNGGELQSYVQWGSRASTPVISTWSTAAAGFWDTTVAGSSALGVAVQRRLRAGAAVQMGLHAAGIYYDAANLYDNIGLGQLIDKAGDMNCPMLRLIMVIQMYFAPMAIMARGLFSDVSEPANGMVAVGGQALDLIRPLFYGVLDAARQRYLFVALQQYLGDLALQVDGARRAVVDRIRRGAGIFHAGFAKLPDPTSSKTAVVDSDLELQEEVASVLASLGTPRRQPGAVRDLGVDVGLGRKLARPAHSTRRAVAGQGIAELKGLRRVQEAMARAIADQVNQFLLAIVERPTELKRCQRGWQMIYVLAISPLENIKLAAQLDKDGKFSGSADIAKHIMRTRGVHGFMIGYAGMQ</sequence>
<feature type="non-terminal residue" evidence="2">
    <location>
        <position position="928"/>
    </location>
</feature>
<feature type="region of interest" description="Disordered" evidence="1">
    <location>
        <begin position="292"/>
        <end position="323"/>
    </location>
</feature>
<evidence type="ECO:0008006" key="4">
    <source>
        <dbReference type="Google" id="ProtNLM"/>
    </source>
</evidence>
<evidence type="ECO:0000313" key="3">
    <source>
        <dbReference type="Proteomes" id="UP001189429"/>
    </source>
</evidence>
<gene>
    <name evidence="2" type="ORF">PCOR1329_LOCUS3537</name>
</gene>
<comment type="caution">
    <text evidence="2">The sequence shown here is derived from an EMBL/GenBank/DDBJ whole genome shotgun (WGS) entry which is preliminary data.</text>
</comment>
<organism evidence="2 3">
    <name type="scientific">Prorocentrum cordatum</name>
    <dbReference type="NCBI Taxonomy" id="2364126"/>
    <lineage>
        <taxon>Eukaryota</taxon>
        <taxon>Sar</taxon>
        <taxon>Alveolata</taxon>
        <taxon>Dinophyceae</taxon>
        <taxon>Prorocentrales</taxon>
        <taxon>Prorocentraceae</taxon>
        <taxon>Prorocentrum</taxon>
    </lineage>
</organism>
<protein>
    <recommendedName>
        <fullName evidence="4">Peroxisomal membrane protein PEX16</fullName>
    </recommendedName>
</protein>